<proteinExistence type="predicted"/>
<accession>A0A8S1QF90</accession>
<reference evidence="1" key="1">
    <citation type="submission" date="2021-01" db="EMBL/GenBank/DDBJ databases">
        <authorList>
            <consortium name="Genoscope - CEA"/>
            <person name="William W."/>
        </authorList>
    </citation>
    <scope>NUCLEOTIDE SEQUENCE</scope>
</reference>
<name>A0A8S1QF90_9CILI</name>
<evidence type="ECO:0000313" key="2">
    <source>
        <dbReference type="Proteomes" id="UP000692954"/>
    </source>
</evidence>
<organism evidence="1 2">
    <name type="scientific">Paramecium sonneborni</name>
    <dbReference type="NCBI Taxonomy" id="65129"/>
    <lineage>
        <taxon>Eukaryota</taxon>
        <taxon>Sar</taxon>
        <taxon>Alveolata</taxon>
        <taxon>Ciliophora</taxon>
        <taxon>Intramacronucleata</taxon>
        <taxon>Oligohymenophorea</taxon>
        <taxon>Peniculida</taxon>
        <taxon>Parameciidae</taxon>
        <taxon>Paramecium</taxon>
    </lineage>
</organism>
<gene>
    <name evidence="1" type="ORF">PSON_ATCC_30995.1.T1060075</name>
</gene>
<dbReference type="Proteomes" id="UP000692954">
    <property type="component" value="Unassembled WGS sequence"/>
</dbReference>
<evidence type="ECO:0000313" key="1">
    <source>
        <dbReference type="EMBL" id="CAD8114568.1"/>
    </source>
</evidence>
<comment type="caution">
    <text evidence="1">The sequence shown here is derived from an EMBL/GenBank/DDBJ whole genome shotgun (WGS) entry which is preliminary data.</text>
</comment>
<dbReference type="EMBL" id="CAJJDN010000106">
    <property type="protein sequence ID" value="CAD8114568.1"/>
    <property type="molecule type" value="Genomic_DNA"/>
</dbReference>
<dbReference type="AlphaFoldDB" id="A0A8S1QF90"/>
<protein>
    <submittedName>
        <fullName evidence="1">Uncharacterized protein</fullName>
    </submittedName>
</protein>
<keyword evidence="2" id="KW-1185">Reference proteome</keyword>
<sequence length="92" mass="10609">MMQQLNCMTFRVFYNLFRISIHNTNSHSIFFTFPINSYNLSFFCLKQLVKQLTGLREPPQEISPGAKTSEPLKICLIAPASTYYLINRSGNL</sequence>